<protein>
    <recommendedName>
        <fullName evidence="8">Abasic site processing protein</fullName>
        <ecNumber evidence="8">3.4.-.-</ecNumber>
    </recommendedName>
</protein>
<evidence type="ECO:0000256" key="6">
    <source>
        <dbReference type="ARBA" id="ARBA00023125"/>
    </source>
</evidence>
<keyword evidence="4 8" id="KW-0378">Hydrolase</keyword>
<dbReference type="Proteomes" id="UP000199437">
    <property type="component" value="Unassembled WGS sequence"/>
</dbReference>
<keyword evidence="5" id="KW-0190">Covalent protein-DNA linkage</keyword>
<dbReference type="InterPro" id="IPR036590">
    <property type="entry name" value="SRAP-like"/>
</dbReference>
<accession>A0A1I0QUQ1</accession>
<dbReference type="RefSeq" id="WP_090259110.1">
    <property type="nucleotide sequence ID" value="NZ_FOIR01000002.1"/>
</dbReference>
<name>A0A1I0QUQ1_9BACT</name>
<evidence type="ECO:0000256" key="3">
    <source>
        <dbReference type="ARBA" id="ARBA00022763"/>
    </source>
</evidence>
<comment type="similarity">
    <text evidence="1 8">Belongs to the SOS response-associated peptidase family.</text>
</comment>
<keyword evidence="3" id="KW-0227">DNA damage</keyword>
<dbReference type="Gene3D" id="3.90.1680.10">
    <property type="entry name" value="SOS response associated peptidase-like"/>
    <property type="match status" value="1"/>
</dbReference>
<dbReference type="PANTHER" id="PTHR13604">
    <property type="entry name" value="DC12-RELATED"/>
    <property type="match status" value="1"/>
</dbReference>
<organism evidence="9 10">
    <name type="scientific">Roseivirga pacifica</name>
    <dbReference type="NCBI Taxonomy" id="1267423"/>
    <lineage>
        <taxon>Bacteria</taxon>
        <taxon>Pseudomonadati</taxon>
        <taxon>Bacteroidota</taxon>
        <taxon>Cytophagia</taxon>
        <taxon>Cytophagales</taxon>
        <taxon>Roseivirgaceae</taxon>
        <taxon>Roseivirga</taxon>
    </lineage>
</organism>
<dbReference type="OrthoDB" id="9782620at2"/>
<dbReference type="STRING" id="1267423.SAMN05216290_2722"/>
<dbReference type="EMBL" id="FOIR01000002">
    <property type="protein sequence ID" value="SEW31153.1"/>
    <property type="molecule type" value="Genomic_DNA"/>
</dbReference>
<dbReference type="AlphaFoldDB" id="A0A1I0QUQ1"/>
<keyword evidence="7" id="KW-0456">Lyase</keyword>
<dbReference type="SUPFAM" id="SSF143081">
    <property type="entry name" value="BB1717-like"/>
    <property type="match status" value="1"/>
</dbReference>
<dbReference type="GO" id="GO:0016829">
    <property type="term" value="F:lyase activity"/>
    <property type="evidence" value="ECO:0007669"/>
    <property type="project" value="UniProtKB-KW"/>
</dbReference>
<dbReference type="GO" id="GO:0008233">
    <property type="term" value="F:peptidase activity"/>
    <property type="evidence" value="ECO:0007669"/>
    <property type="project" value="UniProtKB-KW"/>
</dbReference>
<dbReference type="GeneID" id="99987413"/>
<dbReference type="InterPro" id="IPR003738">
    <property type="entry name" value="SRAP"/>
</dbReference>
<evidence type="ECO:0000256" key="2">
    <source>
        <dbReference type="ARBA" id="ARBA00022670"/>
    </source>
</evidence>
<evidence type="ECO:0000256" key="8">
    <source>
        <dbReference type="RuleBase" id="RU364100"/>
    </source>
</evidence>
<dbReference type="GO" id="GO:0003697">
    <property type="term" value="F:single-stranded DNA binding"/>
    <property type="evidence" value="ECO:0007669"/>
    <property type="project" value="InterPro"/>
</dbReference>
<reference evidence="10" key="1">
    <citation type="submission" date="2016-10" db="EMBL/GenBank/DDBJ databases">
        <authorList>
            <person name="Varghese N."/>
            <person name="Submissions S."/>
        </authorList>
    </citation>
    <scope>NUCLEOTIDE SEQUENCE [LARGE SCALE GENOMIC DNA]</scope>
    <source>
        <strain evidence="10">CGMCC 1.12402</strain>
    </source>
</reference>
<dbReference type="GO" id="GO:0106300">
    <property type="term" value="P:protein-DNA covalent cross-linking repair"/>
    <property type="evidence" value="ECO:0007669"/>
    <property type="project" value="InterPro"/>
</dbReference>
<evidence type="ECO:0000256" key="7">
    <source>
        <dbReference type="ARBA" id="ARBA00023239"/>
    </source>
</evidence>
<keyword evidence="10" id="KW-1185">Reference proteome</keyword>
<evidence type="ECO:0000313" key="10">
    <source>
        <dbReference type="Proteomes" id="UP000199437"/>
    </source>
</evidence>
<evidence type="ECO:0000313" key="9">
    <source>
        <dbReference type="EMBL" id="SEW31153.1"/>
    </source>
</evidence>
<keyword evidence="6" id="KW-0238">DNA-binding</keyword>
<dbReference type="Pfam" id="PF02586">
    <property type="entry name" value="SRAP"/>
    <property type="match status" value="1"/>
</dbReference>
<dbReference type="EC" id="3.4.-.-" evidence="8"/>
<dbReference type="GO" id="GO:0006508">
    <property type="term" value="P:proteolysis"/>
    <property type="evidence" value="ECO:0007669"/>
    <property type="project" value="UniProtKB-KW"/>
</dbReference>
<keyword evidence="2 8" id="KW-0645">Protease</keyword>
<dbReference type="PANTHER" id="PTHR13604:SF0">
    <property type="entry name" value="ABASIC SITE PROCESSING PROTEIN HMCES"/>
    <property type="match status" value="1"/>
</dbReference>
<proteinExistence type="inferred from homology"/>
<gene>
    <name evidence="9" type="ORF">SAMN05216290_2722</name>
</gene>
<sequence>MLTNFSIATDPQKIAKQFSVELPENYQPTYNANPTQKLPIITSANPEKVELVHWGSTEAFSKSKSVSGKLLFAPAEEIQTKSSLKKNFSNRRCVILADSFYAWKEIAKKEKVPYRFYIGENNLFAIAGLWDSFEDEDGAVVNTFMMITTAANNTVSEVSERMPAILNEDLLIEWLNEDTKDDSLLEFIKPYQPNDLDKYTINPKLADPNFNDSKLWERVPPANQFGNLTLFN</sequence>
<evidence type="ECO:0000256" key="1">
    <source>
        <dbReference type="ARBA" id="ARBA00008136"/>
    </source>
</evidence>
<evidence type="ECO:0000256" key="5">
    <source>
        <dbReference type="ARBA" id="ARBA00023124"/>
    </source>
</evidence>
<evidence type="ECO:0000256" key="4">
    <source>
        <dbReference type="ARBA" id="ARBA00022801"/>
    </source>
</evidence>